<dbReference type="AlphaFoldDB" id="A0A976FN90"/>
<comment type="caution">
    <text evidence="1">The sequence shown here is derived from an EMBL/GenBank/DDBJ whole genome shotgun (WGS) entry which is preliminary data.</text>
</comment>
<protein>
    <submittedName>
        <fullName evidence="1">Uncharacterized protein</fullName>
    </submittedName>
</protein>
<gene>
    <name evidence="1" type="ORF">CCR75_002371</name>
</gene>
<proteinExistence type="predicted"/>
<evidence type="ECO:0000313" key="2">
    <source>
        <dbReference type="Proteomes" id="UP000294530"/>
    </source>
</evidence>
<dbReference type="EMBL" id="SHOA02000007">
    <property type="protein sequence ID" value="TDH69745.1"/>
    <property type="molecule type" value="Genomic_DNA"/>
</dbReference>
<dbReference type="KEGG" id="blac:94346139"/>
<organism evidence="1 2">
    <name type="scientific">Bremia lactucae</name>
    <name type="common">Lettuce downy mildew</name>
    <dbReference type="NCBI Taxonomy" id="4779"/>
    <lineage>
        <taxon>Eukaryota</taxon>
        <taxon>Sar</taxon>
        <taxon>Stramenopiles</taxon>
        <taxon>Oomycota</taxon>
        <taxon>Peronosporomycetes</taxon>
        <taxon>Peronosporales</taxon>
        <taxon>Peronosporaceae</taxon>
        <taxon>Bremia</taxon>
    </lineage>
</organism>
<dbReference type="GeneID" id="94346139"/>
<keyword evidence="2" id="KW-1185">Reference proteome</keyword>
<evidence type="ECO:0000313" key="1">
    <source>
        <dbReference type="EMBL" id="TDH69745.1"/>
    </source>
</evidence>
<dbReference type="Proteomes" id="UP000294530">
    <property type="component" value="Unassembled WGS sequence"/>
</dbReference>
<accession>A0A976FN90</accession>
<reference evidence="1 2" key="1">
    <citation type="journal article" date="2021" name="Genome Biol.">
        <title>AFLAP: assembly-free linkage analysis pipeline using k-mers from genome sequencing data.</title>
        <authorList>
            <person name="Fletcher K."/>
            <person name="Zhang L."/>
            <person name="Gil J."/>
            <person name="Han R."/>
            <person name="Cavanaugh K."/>
            <person name="Michelmore R."/>
        </authorList>
    </citation>
    <scope>NUCLEOTIDE SEQUENCE [LARGE SCALE GENOMIC DNA]</scope>
    <source>
        <strain evidence="1 2">SF5</strain>
    </source>
</reference>
<sequence length="107" mass="11752">METNNPDAATNDSICAVDNTRAAIAAMTSSLASQLWLDYLFPNVRRKRAALQSSIWPKPLPVITAILLRILGSRNGHDISMNVNLLLAIKTLDYALLELQMGENITT</sequence>
<dbReference type="RefSeq" id="XP_067819244.1">
    <property type="nucleotide sequence ID" value="XM_067960468.1"/>
</dbReference>
<name>A0A976FN90_BRELC</name>